<sequence>MSDACLLYSTPDAALAGSPTQRCSASLPVHAALGSRHMNYEFRLRKRIHIYHSAEILSSSEGCTRALEYIPVSYTHASGSFLSFFPSIPACFTLKLYCGIPGYVIPFFFVAGRKREDRDFLRTNDDDEADMN</sequence>
<keyword evidence="2" id="KW-1185">Reference proteome</keyword>
<evidence type="ECO:0000313" key="2">
    <source>
        <dbReference type="Proteomes" id="UP000193986"/>
    </source>
</evidence>
<organism evidence="1 2">
    <name type="scientific">Naematelia encephala</name>
    <dbReference type="NCBI Taxonomy" id="71784"/>
    <lineage>
        <taxon>Eukaryota</taxon>
        <taxon>Fungi</taxon>
        <taxon>Dikarya</taxon>
        <taxon>Basidiomycota</taxon>
        <taxon>Agaricomycotina</taxon>
        <taxon>Tremellomycetes</taxon>
        <taxon>Tremellales</taxon>
        <taxon>Naemateliaceae</taxon>
        <taxon>Naematelia</taxon>
    </lineage>
</organism>
<name>A0A1Y2AIV9_9TREE</name>
<reference evidence="1 2" key="1">
    <citation type="submission" date="2016-07" db="EMBL/GenBank/DDBJ databases">
        <title>Pervasive Adenine N6-methylation of Active Genes in Fungi.</title>
        <authorList>
            <consortium name="DOE Joint Genome Institute"/>
            <person name="Mondo S.J."/>
            <person name="Dannebaum R.O."/>
            <person name="Kuo R.C."/>
            <person name="Labutti K."/>
            <person name="Haridas S."/>
            <person name="Kuo A."/>
            <person name="Salamov A."/>
            <person name="Ahrendt S.R."/>
            <person name="Lipzen A."/>
            <person name="Sullivan W."/>
            <person name="Andreopoulos W.B."/>
            <person name="Clum A."/>
            <person name="Lindquist E."/>
            <person name="Daum C."/>
            <person name="Ramamoorthy G.K."/>
            <person name="Gryganskyi A."/>
            <person name="Culley D."/>
            <person name="Magnuson J.K."/>
            <person name="James T.Y."/>
            <person name="O'Malley M.A."/>
            <person name="Stajich J.E."/>
            <person name="Spatafora J.W."/>
            <person name="Visel A."/>
            <person name="Grigoriev I.V."/>
        </authorList>
    </citation>
    <scope>NUCLEOTIDE SEQUENCE [LARGE SCALE GENOMIC DNA]</scope>
    <source>
        <strain evidence="1 2">68-887.2</strain>
    </source>
</reference>
<dbReference type="InParanoid" id="A0A1Y2AIV9"/>
<dbReference type="AlphaFoldDB" id="A0A1Y2AIV9"/>
<comment type="caution">
    <text evidence="1">The sequence shown here is derived from an EMBL/GenBank/DDBJ whole genome shotgun (WGS) entry which is preliminary data.</text>
</comment>
<dbReference type="Proteomes" id="UP000193986">
    <property type="component" value="Unassembled WGS sequence"/>
</dbReference>
<gene>
    <name evidence="1" type="ORF">BCR39DRAFT_383077</name>
</gene>
<dbReference type="EMBL" id="MCFC01000092">
    <property type="protein sequence ID" value="ORY22501.1"/>
    <property type="molecule type" value="Genomic_DNA"/>
</dbReference>
<accession>A0A1Y2AIV9</accession>
<proteinExistence type="predicted"/>
<evidence type="ECO:0000313" key="1">
    <source>
        <dbReference type="EMBL" id="ORY22501.1"/>
    </source>
</evidence>
<protein>
    <submittedName>
        <fullName evidence="1">Uncharacterized protein</fullName>
    </submittedName>
</protein>